<reference evidence="1 2" key="1">
    <citation type="journal article" date="2016" name="Nat. Commun.">
        <title>Thousands of microbial genomes shed light on interconnected biogeochemical processes in an aquifer system.</title>
        <authorList>
            <person name="Anantharaman K."/>
            <person name="Brown C.T."/>
            <person name="Hug L.A."/>
            <person name="Sharon I."/>
            <person name="Castelle C.J."/>
            <person name="Probst A.J."/>
            <person name="Thomas B.C."/>
            <person name="Singh A."/>
            <person name="Wilkins M.J."/>
            <person name="Karaoz U."/>
            <person name="Brodie E.L."/>
            <person name="Williams K.H."/>
            <person name="Hubbard S.S."/>
            <person name="Banfield J.F."/>
        </authorList>
    </citation>
    <scope>NUCLEOTIDE SEQUENCE [LARGE SCALE GENOMIC DNA]</scope>
</reference>
<dbReference type="Proteomes" id="UP000177803">
    <property type="component" value="Unassembled WGS sequence"/>
</dbReference>
<gene>
    <name evidence="1" type="ORF">A2261_01430</name>
</gene>
<sequence>MKRILIYVLCLAVVLFSVWILIGGRINRLGRQWAVSYEISNTSYGYGDYYKITDLNDFKIRIDKVSSPELHTATSAQILLMGDSFFYAKNDSEVFANGLEKKIDKTAYKFPDRTGVPIPDLKSLNYKKGDSKIFILETVERYTLKRAATYRETDPPTTALSFRDKVNKLCRDVFDGKDMEYFFRHNFLIYPLRQWIINWKYRYLGMVDYRILARSFSPKMLFNFEEVVFAREEIKDEGITKAADNIKFLADKLKKDFNLDLVYMIMPNAYSIYYKHDASGGGSYNNFIPRLHEELKKRGVKFADVYSRYRNFADKSDNPPLYYANDSHFVPLGKSIAIDEVAKVLGAK</sequence>
<proteinExistence type="predicted"/>
<dbReference type="SUPFAM" id="SSF52266">
    <property type="entry name" value="SGNH hydrolase"/>
    <property type="match status" value="1"/>
</dbReference>
<name>A0A1F6NLL6_9BACT</name>
<evidence type="ECO:0000313" key="2">
    <source>
        <dbReference type="Proteomes" id="UP000177803"/>
    </source>
</evidence>
<evidence type="ECO:0008006" key="3">
    <source>
        <dbReference type="Google" id="ProtNLM"/>
    </source>
</evidence>
<protein>
    <recommendedName>
        <fullName evidence="3">AlgX/AlgJ SGNH hydrolase-like domain-containing protein</fullName>
    </recommendedName>
</protein>
<accession>A0A1F6NLL6</accession>
<dbReference type="EMBL" id="MFQR01000002">
    <property type="protein sequence ID" value="OGH84755.1"/>
    <property type="molecule type" value="Genomic_DNA"/>
</dbReference>
<evidence type="ECO:0000313" key="1">
    <source>
        <dbReference type="EMBL" id="OGH84755.1"/>
    </source>
</evidence>
<comment type="caution">
    <text evidence="1">The sequence shown here is derived from an EMBL/GenBank/DDBJ whole genome shotgun (WGS) entry which is preliminary data.</text>
</comment>
<dbReference type="AlphaFoldDB" id="A0A1F6NLL6"/>
<organism evidence="1 2">
    <name type="scientific">Candidatus Magasanikbacteria bacterium RIFOXYA2_FULL_44_8</name>
    <dbReference type="NCBI Taxonomy" id="1798696"/>
    <lineage>
        <taxon>Bacteria</taxon>
        <taxon>Candidatus Magasanikiibacteriota</taxon>
    </lineage>
</organism>